<dbReference type="RefSeq" id="WP_052154365.1">
    <property type="nucleotide sequence ID" value="NZ_JACEIP010000010.1"/>
</dbReference>
<name>A0A7W1XA60_9BACL</name>
<proteinExistence type="predicted"/>
<accession>A0A7W1XA60</accession>
<dbReference type="AlphaFoldDB" id="A0A7W1XA60"/>
<evidence type="ECO:0000313" key="2">
    <source>
        <dbReference type="Proteomes" id="UP000530514"/>
    </source>
</evidence>
<gene>
    <name evidence="1" type="ORF">H1164_08140</name>
</gene>
<organism evidence="1 2">
    <name type="scientific">Thermoactinomyces daqus</name>
    <dbReference type="NCBI Taxonomy" id="1329516"/>
    <lineage>
        <taxon>Bacteria</taxon>
        <taxon>Bacillati</taxon>
        <taxon>Bacillota</taxon>
        <taxon>Bacilli</taxon>
        <taxon>Bacillales</taxon>
        <taxon>Thermoactinomycetaceae</taxon>
        <taxon>Thermoactinomyces</taxon>
    </lineage>
</organism>
<keyword evidence="2" id="KW-1185">Reference proteome</keyword>
<dbReference type="EMBL" id="JACEIP010000010">
    <property type="protein sequence ID" value="MBA4542869.1"/>
    <property type="molecule type" value="Genomic_DNA"/>
</dbReference>
<sequence length="143" mass="17375">MPKEKLPSAKNWRERKIETWNATTFHEYLKHKHQERFSLSYRAGNIRGQNSQIKRLYEEIGKEATKEFIDLCFQTYKPRQGYNSLNFFYMIRSMNFLIPKAVDNIERKRKIAEMKQRQQQQEIQQPEVNKGEVENILKYWGIE</sequence>
<protein>
    <submittedName>
        <fullName evidence="1">Uncharacterized protein</fullName>
    </submittedName>
</protein>
<reference evidence="1 2" key="1">
    <citation type="submission" date="2020-07" db="EMBL/GenBank/DDBJ databases">
        <authorList>
            <person name="Feng H."/>
        </authorList>
    </citation>
    <scope>NUCLEOTIDE SEQUENCE [LARGE SCALE GENOMIC DNA]</scope>
    <source>
        <strain evidence="2">s-11</strain>
    </source>
</reference>
<dbReference type="OrthoDB" id="2610578at2"/>
<comment type="caution">
    <text evidence="1">The sequence shown here is derived from an EMBL/GenBank/DDBJ whole genome shotgun (WGS) entry which is preliminary data.</text>
</comment>
<dbReference type="Proteomes" id="UP000530514">
    <property type="component" value="Unassembled WGS sequence"/>
</dbReference>
<evidence type="ECO:0000313" key="1">
    <source>
        <dbReference type="EMBL" id="MBA4542869.1"/>
    </source>
</evidence>